<dbReference type="Gene3D" id="1.20.1260.100">
    <property type="entry name" value="TspO/MBR protein"/>
    <property type="match status" value="1"/>
</dbReference>
<dbReference type="Proteomes" id="UP000261087">
    <property type="component" value="Unassembled WGS sequence"/>
</dbReference>
<evidence type="ECO:0000313" key="7">
    <source>
        <dbReference type="EMBL" id="RGO06964.1"/>
    </source>
</evidence>
<evidence type="ECO:0000256" key="4">
    <source>
        <dbReference type="ARBA" id="ARBA00022989"/>
    </source>
</evidence>
<dbReference type="GO" id="GO:0033013">
    <property type="term" value="P:tetrapyrrole metabolic process"/>
    <property type="evidence" value="ECO:0007669"/>
    <property type="project" value="UniProtKB-ARBA"/>
</dbReference>
<dbReference type="PANTHER" id="PTHR10057:SF0">
    <property type="entry name" value="TRANSLOCATOR PROTEIN"/>
    <property type="match status" value="1"/>
</dbReference>
<keyword evidence="5 6" id="KW-0472">Membrane</keyword>
<reference evidence="7 8" key="1">
    <citation type="submission" date="2018-08" db="EMBL/GenBank/DDBJ databases">
        <title>A genome reference for cultivated species of the human gut microbiota.</title>
        <authorList>
            <person name="Zou Y."/>
            <person name="Xue W."/>
            <person name="Luo G."/>
        </authorList>
    </citation>
    <scope>NUCLEOTIDE SEQUENCE [LARGE SCALE GENOMIC DNA]</scope>
    <source>
        <strain evidence="7 8">OM02-6</strain>
    </source>
</reference>
<dbReference type="GO" id="GO:0016020">
    <property type="term" value="C:membrane"/>
    <property type="evidence" value="ECO:0007669"/>
    <property type="project" value="UniProtKB-SubCell"/>
</dbReference>
<protein>
    <submittedName>
        <fullName evidence="7">Tryptophan-rich sensory protein</fullName>
    </submittedName>
</protein>
<dbReference type="CDD" id="cd15904">
    <property type="entry name" value="TSPO_MBR"/>
    <property type="match status" value="1"/>
</dbReference>
<evidence type="ECO:0000256" key="1">
    <source>
        <dbReference type="ARBA" id="ARBA00004141"/>
    </source>
</evidence>
<evidence type="ECO:0000256" key="3">
    <source>
        <dbReference type="ARBA" id="ARBA00022692"/>
    </source>
</evidence>
<feature type="transmembrane region" description="Helical" evidence="6">
    <location>
        <begin position="82"/>
        <end position="100"/>
    </location>
</feature>
<feature type="transmembrane region" description="Helical" evidence="6">
    <location>
        <begin position="106"/>
        <end position="129"/>
    </location>
</feature>
<evidence type="ECO:0000313" key="8">
    <source>
        <dbReference type="Proteomes" id="UP000261087"/>
    </source>
</evidence>
<accession>A0A3E5FMM1</accession>
<evidence type="ECO:0000256" key="2">
    <source>
        <dbReference type="ARBA" id="ARBA00007524"/>
    </source>
</evidence>
<feature type="transmembrane region" description="Helical" evidence="6">
    <location>
        <begin position="136"/>
        <end position="159"/>
    </location>
</feature>
<dbReference type="AlphaFoldDB" id="A0A3E5FMM1"/>
<dbReference type="FunFam" id="1.20.1260.100:FF:000001">
    <property type="entry name" value="translocator protein 2"/>
    <property type="match status" value="1"/>
</dbReference>
<dbReference type="PIRSF" id="PIRSF005859">
    <property type="entry name" value="PBR"/>
    <property type="match status" value="1"/>
</dbReference>
<feature type="transmembrane region" description="Helical" evidence="6">
    <location>
        <begin position="12"/>
        <end position="33"/>
    </location>
</feature>
<dbReference type="InterPro" id="IPR038330">
    <property type="entry name" value="TspO/MBR-related_sf"/>
</dbReference>
<proteinExistence type="inferred from homology"/>
<organism evidence="7 8">
    <name type="scientific">Thomasclavelia spiroformis</name>
    <dbReference type="NCBI Taxonomy" id="29348"/>
    <lineage>
        <taxon>Bacteria</taxon>
        <taxon>Bacillati</taxon>
        <taxon>Bacillota</taxon>
        <taxon>Erysipelotrichia</taxon>
        <taxon>Erysipelotrichales</taxon>
        <taxon>Coprobacillaceae</taxon>
        <taxon>Thomasclavelia</taxon>
    </lineage>
</organism>
<comment type="caution">
    <text evidence="7">The sequence shown here is derived from an EMBL/GenBank/DDBJ whole genome shotgun (WGS) entry which is preliminary data.</text>
</comment>
<keyword evidence="3 6" id="KW-0812">Transmembrane</keyword>
<evidence type="ECO:0000256" key="6">
    <source>
        <dbReference type="SAM" id="Phobius"/>
    </source>
</evidence>
<dbReference type="EMBL" id="QSVF01000037">
    <property type="protein sequence ID" value="RGO06964.1"/>
    <property type="molecule type" value="Genomic_DNA"/>
</dbReference>
<feature type="transmembrane region" description="Helical" evidence="6">
    <location>
        <begin position="53"/>
        <end position="75"/>
    </location>
</feature>
<dbReference type="Pfam" id="PF03073">
    <property type="entry name" value="TspO_MBR"/>
    <property type="match status" value="1"/>
</dbReference>
<name>A0A3E5FMM1_9FIRM</name>
<gene>
    <name evidence="7" type="ORF">DXB31_10850</name>
</gene>
<dbReference type="InterPro" id="IPR004307">
    <property type="entry name" value="TspO_MBR"/>
</dbReference>
<sequence>MIVRGDFLKIQWKTLVTCLIIPLAIGIISALLTRNNMETFDLINKPFLAPPSWLFPVVWTILYILMGIASYLVFISKKPNKTALTVYGIQLIFNFFWSIIFFNLELYLFAFIWLVLLWLLIFKTTILFYQISKPAGYLMIPYLLWVTFAGYLNFSIYLLN</sequence>
<dbReference type="PANTHER" id="PTHR10057">
    <property type="entry name" value="PERIPHERAL-TYPE BENZODIAZEPINE RECEPTOR"/>
    <property type="match status" value="1"/>
</dbReference>
<comment type="subcellular location">
    <subcellularLocation>
        <location evidence="1">Membrane</location>
        <topology evidence="1">Multi-pass membrane protein</topology>
    </subcellularLocation>
</comment>
<evidence type="ECO:0000256" key="5">
    <source>
        <dbReference type="ARBA" id="ARBA00023136"/>
    </source>
</evidence>
<comment type="similarity">
    <text evidence="2">Belongs to the TspO/BZRP family.</text>
</comment>
<keyword evidence="4 6" id="KW-1133">Transmembrane helix</keyword>